<keyword evidence="7 10" id="KW-0460">Magnesium</keyword>
<feature type="binding site" evidence="7 10">
    <location>
        <position position="306"/>
    </location>
    <ligand>
        <name>Mg(2+)</name>
        <dbReference type="ChEBI" id="CHEBI:18420"/>
    </ligand>
</feature>
<evidence type="ECO:0000313" key="14">
    <source>
        <dbReference type="EMBL" id="EPD32470.1"/>
    </source>
</evidence>
<comment type="function">
    <text evidence="7">Catalyzes the formation of phosphoribosylamine from phosphoribosylpyrophosphate (PRPP) and glutamine.</text>
</comment>
<dbReference type="CDD" id="cd06223">
    <property type="entry name" value="PRTases_typeI"/>
    <property type="match status" value="1"/>
</dbReference>
<protein>
    <recommendedName>
        <fullName evidence="7">Amidophosphoribosyltransferase</fullName>
        <shortName evidence="7">ATase</shortName>
        <ecNumber evidence="7">2.4.2.14</ecNumber>
    </recommendedName>
    <alternativeName>
        <fullName evidence="7">Glutamine phosphoribosylpyrophosphate amidotransferase</fullName>
        <shortName evidence="7">GPATase</shortName>
    </alternativeName>
</protein>
<dbReference type="CDD" id="cd00715">
    <property type="entry name" value="GPATase_N"/>
    <property type="match status" value="1"/>
</dbReference>
<dbReference type="Pfam" id="PF13522">
    <property type="entry name" value="GATase_6"/>
    <property type="match status" value="1"/>
</dbReference>
<dbReference type="PROSITE" id="PS51278">
    <property type="entry name" value="GATASE_TYPE_2"/>
    <property type="match status" value="1"/>
</dbReference>
<keyword evidence="3 7" id="KW-0328">Glycosyltransferase</keyword>
<evidence type="ECO:0000313" key="15">
    <source>
        <dbReference type="Proteomes" id="UP000014417"/>
    </source>
</evidence>
<feature type="domain" description="Glutamine amidotransferase type-2" evidence="13">
    <location>
        <begin position="15"/>
        <end position="244"/>
    </location>
</feature>
<evidence type="ECO:0000256" key="2">
    <source>
        <dbReference type="ARBA" id="ARBA00010138"/>
    </source>
</evidence>
<dbReference type="GO" id="GO:0006189">
    <property type="term" value="P:'de novo' IMP biosynthetic process"/>
    <property type="evidence" value="ECO:0007669"/>
    <property type="project" value="UniProtKB-UniRule"/>
</dbReference>
<dbReference type="EMBL" id="AGZR01000009">
    <property type="protein sequence ID" value="EPD32470.1"/>
    <property type="molecule type" value="Genomic_DNA"/>
</dbReference>
<name>S2W292_9ACTN</name>
<dbReference type="Gene3D" id="3.60.20.10">
    <property type="entry name" value="Glutamine Phosphoribosylpyrophosphate, subunit 1, domain 1"/>
    <property type="match status" value="1"/>
</dbReference>
<evidence type="ECO:0000256" key="1">
    <source>
        <dbReference type="ARBA" id="ARBA00005209"/>
    </source>
</evidence>
<evidence type="ECO:0000256" key="8">
    <source>
        <dbReference type="PIRNR" id="PIRNR000485"/>
    </source>
</evidence>
<keyword evidence="7 11" id="KW-0411">Iron-sulfur</keyword>
<dbReference type="SUPFAM" id="SSF56235">
    <property type="entry name" value="N-terminal nucleophile aminohydrolases (Ntn hydrolases)"/>
    <property type="match status" value="1"/>
</dbReference>
<dbReference type="InterPro" id="IPR005854">
    <property type="entry name" value="PurF"/>
</dbReference>
<dbReference type="UniPathway" id="UPA00074">
    <property type="reaction ID" value="UER00124"/>
</dbReference>
<dbReference type="Pfam" id="PF00156">
    <property type="entry name" value="Pribosyltran"/>
    <property type="match status" value="1"/>
</dbReference>
<dbReference type="HAMAP" id="MF_01931">
    <property type="entry name" value="PurF"/>
    <property type="match status" value="1"/>
</dbReference>
<comment type="pathway">
    <text evidence="1 7 8">Purine metabolism; IMP biosynthesis via de novo pathway; N(1)-(5-phospho-D-ribosyl)glycinamide from 5-phospho-alpha-D-ribose 1-diphosphate: step 1/2.</text>
</comment>
<dbReference type="PATRIC" id="fig|883161.3.peg.2032"/>
<keyword evidence="4 7" id="KW-0808">Transferase</keyword>
<dbReference type="PANTHER" id="PTHR11907">
    <property type="entry name" value="AMIDOPHOSPHORIBOSYLTRANSFERASE"/>
    <property type="match status" value="1"/>
</dbReference>
<feature type="binding site" evidence="7 11">
    <location>
        <position position="456"/>
    </location>
    <ligand>
        <name>[4Fe-4S] cluster</name>
        <dbReference type="ChEBI" id="CHEBI:49883"/>
    </ligand>
</feature>
<dbReference type="InterPro" id="IPR017932">
    <property type="entry name" value="GATase_2_dom"/>
</dbReference>
<comment type="caution">
    <text evidence="14">The sequence shown here is derived from an EMBL/GenBank/DDBJ whole genome shotgun (WGS) entry which is preliminary data.</text>
</comment>
<accession>S2W292</accession>
<dbReference type="GO" id="GO:0004044">
    <property type="term" value="F:amidophosphoribosyltransferase activity"/>
    <property type="evidence" value="ECO:0007669"/>
    <property type="project" value="UniProtKB-UniRule"/>
</dbReference>
<dbReference type="GO" id="GO:0051539">
    <property type="term" value="F:4 iron, 4 sulfur cluster binding"/>
    <property type="evidence" value="ECO:0007669"/>
    <property type="project" value="UniProtKB-KW"/>
</dbReference>
<dbReference type="Proteomes" id="UP000014417">
    <property type="component" value="Unassembled WGS sequence"/>
</dbReference>
<dbReference type="InterPro" id="IPR029055">
    <property type="entry name" value="Ntn_hydrolases_N"/>
</dbReference>
<keyword evidence="15" id="KW-1185">Reference proteome</keyword>
<keyword evidence="6 7" id="KW-0315">Glutamine amidotransferase</keyword>
<dbReference type="HOGENOM" id="CLU_022389_3_1_11"/>
<feature type="binding site" evidence="7 11">
    <location>
        <position position="405"/>
    </location>
    <ligand>
        <name>[4Fe-4S] cluster</name>
        <dbReference type="ChEBI" id="CHEBI:49883"/>
    </ligand>
</feature>
<feature type="binding site" evidence="7 11">
    <location>
        <position position="259"/>
    </location>
    <ligand>
        <name>[4Fe-4S] cluster</name>
        <dbReference type="ChEBI" id="CHEBI:49883"/>
    </ligand>
</feature>
<feature type="binding site" evidence="7 10">
    <location>
        <position position="368"/>
    </location>
    <ligand>
        <name>Mg(2+)</name>
        <dbReference type="ChEBI" id="CHEBI:18420"/>
    </ligand>
</feature>
<feature type="region of interest" description="Disordered" evidence="12">
    <location>
        <begin position="93"/>
        <end position="123"/>
    </location>
</feature>
<evidence type="ECO:0000256" key="5">
    <source>
        <dbReference type="ARBA" id="ARBA00022755"/>
    </source>
</evidence>
<keyword evidence="5 7" id="KW-0658">Purine biosynthesis</keyword>
<dbReference type="EC" id="2.4.2.14" evidence="7"/>
<evidence type="ECO:0000256" key="3">
    <source>
        <dbReference type="ARBA" id="ARBA00022676"/>
    </source>
</evidence>
<evidence type="ECO:0000256" key="7">
    <source>
        <dbReference type="HAMAP-Rule" id="MF_01931"/>
    </source>
</evidence>
<dbReference type="OrthoDB" id="9801213at2"/>
<evidence type="ECO:0000256" key="6">
    <source>
        <dbReference type="ARBA" id="ARBA00022962"/>
    </source>
</evidence>
<evidence type="ECO:0000259" key="13">
    <source>
        <dbReference type="PROSITE" id="PS51278"/>
    </source>
</evidence>
<feature type="active site" description="Nucleophile" evidence="7 9">
    <location>
        <position position="15"/>
    </location>
</feature>
<proteinExistence type="inferred from homology"/>
<sequence length="478" mass="52050">MAAPHVTDDVPHDECGVFGIFAPGEEVSKLVYLGLFALQHRGQESTGMAVSNGYRTMVFKDMGLVSQVFNESALNSLTGYLAIGHDRYSTTGSSEWSNAQPTYRELPGDGRRKGGLSLAHNGNLTNTNELSAWLEERTGEQLLKYEMDSTNDTQLVTALLASYGNDIDAGLAEVLPRLAGAFSLVLMTEKKLWAARDRHGVRPLVLGKFGDGWVLASETCALDIIGAQFVREIAPGEIIRVDEDGIHSSTFAKPEPKGCIFEYVYLARPDSVIADRQVQMVRERIGRQLAIEHPVDADMVMATPASGVPGAIGYAKQSGIEYGTGLVKNAYIGRTFIQPTQTMRQLGIKMKLNPIPEAIKGKRLVIVDDSIVRGNTQRAIIKMLRQAGAKEVHVRISSPPVTWPCYYGIDFSTREELIAPDKTTEQIAREIGADTLGYVSLDGMAECVDLPKSQLCAACFSGNYPIQIPSHAPRACGD</sequence>
<dbReference type="RefSeq" id="WP_016456845.1">
    <property type="nucleotide sequence ID" value="NZ_KE150269.1"/>
</dbReference>
<evidence type="ECO:0000256" key="11">
    <source>
        <dbReference type="PIRSR" id="PIRSR000485-3"/>
    </source>
</evidence>
<dbReference type="AlphaFoldDB" id="S2W292"/>
<dbReference type="GO" id="GO:0000287">
    <property type="term" value="F:magnesium ion binding"/>
    <property type="evidence" value="ECO:0007669"/>
    <property type="project" value="UniProtKB-UniRule"/>
</dbReference>
<evidence type="ECO:0000256" key="4">
    <source>
        <dbReference type="ARBA" id="ARBA00022679"/>
    </source>
</evidence>
<comment type="catalytic activity">
    <reaction evidence="7 8">
        <text>5-phospho-beta-D-ribosylamine + L-glutamate + diphosphate = 5-phospho-alpha-D-ribose 1-diphosphate + L-glutamine + H2O</text>
        <dbReference type="Rhea" id="RHEA:14905"/>
        <dbReference type="ChEBI" id="CHEBI:15377"/>
        <dbReference type="ChEBI" id="CHEBI:29985"/>
        <dbReference type="ChEBI" id="CHEBI:33019"/>
        <dbReference type="ChEBI" id="CHEBI:58017"/>
        <dbReference type="ChEBI" id="CHEBI:58359"/>
        <dbReference type="ChEBI" id="CHEBI:58681"/>
        <dbReference type="EC" id="2.4.2.14"/>
    </reaction>
</comment>
<evidence type="ECO:0000256" key="12">
    <source>
        <dbReference type="SAM" id="MobiDB-lite"/>
    </source>
</evidence>
<keyword evidence="7 10" id="KW-0479">Metal-binding</keyword>
<comment type="cofactor">
    <cofactor evidence="7 10">
        <name>Mg(2+)</name>
        <dbReference type="ChEBI" id="CHEBI:18420"/>
    </cofactor>
    <text evidence="7 10">Binds 1 Mg(2+) ion per subunit.</text>
</comment>
<feature type="binding site" evidence="7 10">
    <location>
        <position position="369"/>
    </location>
    <ligand>
        <name>Mg(2+)</name>
        <dbReference type="ChEBI" id="CHEBI:18420"/>
    </ligand>
</feature>
<dbReference type="Gene3D" id="3.40.50.2020">
    <property type="match status" value="1"/>
</dbReference>
<comment type="cofactor">
    <cofactor evidence="7 11">
        <name>[4Fe-4S] cluster</name>
        <dbReference type="ChEBI" id="CHEBI:49883"/>
    </cofactor>
    <text evidence="7 11">Binds 1 [4Fe-4S] cluster per subunit.</text>
</comment>
<evidence type="ECO:0000256" key="10">
    <source>
        <dbReference type="PIRSR" id="PIRSR000485-2"/>
    </source>
</evidence>
<dbReference type="SUPFAM" id="SSF53271">
    <property type="entry name" value="PRTase-like"/>
    <property type="match status" value="1"/>
</dbReference>
<dbReference type="InterPro" id="IPR029057">
    <property type="entry name" value="PRTase-like"/>
</dbReference>
<gene>
    <name evidence="7" type="primary">purF</name>
    <name evidence="14" type="ORF">HMPREF9306_02042</name>
</gene>
<dbReference type="InterPro" id="IPR035584">
    <property type="entry name" value="PurF_N"/>
</dbReference>
<reference evidence="14 15" key="1">
    <citation type="submission" date="2013-04" db="EMBL/GenBank/DDBJ databases">
        <title>The Genome Sequence of Propionimicrobium lymphophilum ACS-093-V-SCH5.</title>
        <authorList>
            <consortium name="The Broad Institute Genomics Platform"/>
            <person name="Earl A."/>
            <person name="Ward D."/>
            <person name="Feldgarden M."/>
            <person name="Gevers D."/>
            <person name="Saerens B."/>
            <person name="Vaneechoutte M."/>
            <person name="Walker B."/>
            <person name="Young S."/>
            <person name="Zeng Q."/>
            <person name="Gargeya S."/>
            <person name="Fitzgerald M."/>
            <person name="Haas B."/>
            <person name="Abouelleil A."/>
            <person name="Allen A.W."/>
            <person name="Alvarado L."/>
            <person name="Arachchi H.M."/>
            <person name="Berlin A.M."/>
            <person name="Chapman S.B."/>
            <person name="Gainer-Dewar J."/>
            <person name="Goldberg J."/>
            <person name="Griggs A."/>
            <person name="Gujja S."/>
            <person name="Hansen M."/>
            <person name="Howarth C."/>
            <person name="Imamovic A."/>
            <person name="Ireland A."/>
            <person name="Larimer J."/>
            <person name="McCowan C."/>
            <person name="Murphy C."/>
            <person name="Pearson M."/>
            <person name="Poon T.W."/>
            <person name="Priest M."/>
            <person name="Roberts A."/>
            <person name="Saif S."/>
            <person name="Shea T."/>
            <person name="Sisk P."/>
            <person name="Sykes S."/>
            <person name="Wortman J."/>
            <person name="Nusbaum C."/>
            <person name="Birren B."/>
        </authorList>
    </citation>
    <scope>NUCLEOTIDE SEQUENCE [LARGE SCALE GENOMIC DNA]</scope>
    <source>
        <strain evidence="14 15">ACS-093-V-SCH5</strain>
    </source>
</reference>
<keyword evidence="7 11" id="KW-0408">Iron</keyword>
<comment type="similarity">
    <text evidence="2 7 8">In the C-terminal section; belongs to the purine/pyrimidine phosphoribosyltransferase family.</text>
</comment>
<keyword evidence="7" id="KW-0004">4Fe-4S</keyword>
<organism evidence="14 15">
    <name type="scientific">Propionimicrobium lymphophilum ACS-093-V-SCH5</name>
    <dbReference type="NCBI Taxonomy" id="883161"/>
    <lineage>
        <taxon>Bacteria</taxon>
        <taxon>Bacillati</taxon>
        <taxon>Actinomycetota</taxon>
        <taxon>Actinomycetes</taxon>
        <taxon>Propionibacteriales</taxon>
        <taxon>Propionibacteriaceae</taxon>
        <taxon>Propionimicrobium</taxon>
    </lineage>
</organism>
<dbReference type="InterPro" id="IPR000836">
    <property type="entry name" value="PRTase_dom"/>
</dbReference>
<dbReference type="NCBIfam" id="TIGR01134">
    <property type="entry name" value="purF"/>
    <property type="match status" value="1"/>
</dbReference>
<evidence type="ECO:0000256" key="9">
    <source>
        <dbReference type="PIRSR" id="PIRSR000485-1"/>
    </source>
</evidence>
<dbReference type="PIRSF" id="PIRSF000485">
    <property type="entry name" value="Amd_phspho_trans"/>
    <property type="match status" value="1"/>
</dbReference>
<feature type="binding site" evidence="7 11">
    <location>
        <position position="459"/>
    </location>
    <ligand>
        <name>[4Fe-4S] cluster</name>
        <dbReference type="ChEBI" id="CHEBI:49883"/>
    </ligand>
</feature>
<dbReference type="STRING" id="883161.HMPREF9306_02042"/>
<dbReference type="GO" id="GO:0009113">
    <property type="term" value="P:purine nucleobase biosynthetic process"/>
    <property type="evidence" value="ECO:0007669"/>
    <property type="project" value="UniProtKB-UniRule"/>
</dbReference>